<sequence length="222" mass="25261">MPSARELSQNVRNLSGPMSGAARRAKGAMRPGNGGRGARNRADDVIERRRKIEREMKSQMVEKEVESLVKKRARRALDVERIDLRDGSILFKFKVQNEPAVSAEEERLLAMEVEKRLWGDTKTNDNVIARWFMTVKYLASTLSFENALVYVATTPFRMVFWSLAYVLRAVFWIVTGRSGVSVRASGRAKRQLRQINTVVTTGPERGFNPFGSVKSRPNWRAE</sequence>
<evidence type="ECO:0000256" key="1">
    <source>
        <dbReference type="SAM" id="MobiDB-lite"/>
    </source>
</evidence>
<dbReference type="HOGENOM" id="CLU_1247152_0_0_1"/>
<accession>A4S4S9</accession>
<gene>
    <name evidence="2" type="ORF">OSTLU_26516</name>
</gene>
<dbReference type="KEGG" id="olu:OSTLU_26516"/>
<dbReference type="Proteomes" id="UP000001568">
    <property type="component" value="Chromosome 11"/>
</dbReference>
<dbReference type="GeneID" id="5004377"/>
<keyword evidence="3" id="KW-1185">Reference proteome</keyword>
<name>A4S4S9_OSTLU</name>
<dbReference type="Gramene" id="ABO98612">
    <property type="protein sequence ID" value="ABO98612"/>
    <property type="gene ID" value="OSTLU_26516"/>
</dbReference>
<evidence type="ECO:0000313" key="2">
    <source>
        <dbReference type="EMBL" id="ABO98612.1"/>
    </source>
</evidence>
<protein>
    <submittedName>
        <fullName evidence="2">Uncharacterized protein</fullName>
    </submittedName>
</protein>
<organism evidence="2 3">
    <name type="scientific">Ostreococcus lucimarinus (strain CCE9901)</name>
    <dbReference type="NCBI Taxonomy" id="436017"/>
    <lineage>
        <taxon>Eukaryota</taxon>
        <taxon>Viridiplantae</taxon>
        <taxon>Chlorophyta</taxon>
        <taxon>Mamiellophyceae</taxon>
        <taxon>Mamiellales</taxon>
        <taxon>Bathycoccaceae</taxon>
        <taxon>Ostreococcus</taxon>
    </lineage>
</organism>
<evidence type="ECO:0000313" key="3">
    <source>
        <dbReference type="Proteomes" id="UP000001568"/>
    </source>
</evidence>
<feature type="region of interest" description="Disordered" evidence="1">
    <location>
        <begin position="1"/>
        <end position="42"/>
    </location>
</feature>
<dbReference type="OrthoDB" id="10472112at2759"/>
<dbReference type="EMBL" id="CP000591">
    <property type="protein sequence ID" value="ABO98612.1"/>
    <property type="molecule type" value="Genomic_DNA"/>
</dbReference>
<feature type="compositionally biased region" description="Polar residues" evidence="1">
    <location>
        <begin position="1"/>
        <end position="13"/>
    </location>
</feature>
<proteinExistence type="predicted"/>
<dbReference type="AlphaFoldDB" id="A4S4S9"/>
<reference evidence="2 3" key="1">
    <citation type="journal article" date="2007" name="Proc. Natl. Acad. Sci. U.S.A.">
        <title>The tiny eukaryote Ostreococcus provides genomic insights into the paradox of plankton speciation.</title>
        <authorList>
            <person name="Palenik B."/>
            <person name="Grimwood J."/>
            <person name="Aerts A."/>
            <person name="Rouze P."/>
            <person name="Salamov A."/>
            <person name="Putnam N."/>
            <person name="Dupont C."/>
            <person name="Jorgensen R."/>
            <person name="Derelle E."/>
            <person name="Rombauts S."/>
            <person name="Zhou K."/>
            <person name="Otillar R."/>
            <person name="Merchant S.S."/>
            <person name="Podell S."/>
            <person name="Gaasterland T."/>
            <person name="Napoli C."/>
            <person name="Gendler K."/>
            <person name="Manuell A."/>
            <person name="Tai V."/>
            <person name="Vallon O."/>
            <person name="Piganeau G."/>
            <person name="Jancek S."/>
            <person name="Heijde M."/>
            <person name="Jabbari K."/>
            <person name="Bowler C."/>
            <person name="Lohr M."/>
            <person name="Robbens S."/>
            <person name="Werner G."/>
            <person name="Dubchak I."/>
            <person name="Pazour G.J."/>
            <person name="Ren Q."/>
            <person name="Paulsen I."/>
            <person name="Delwiche C."/>
            <person name="Schmutz J."/>
            <person name="Rokhsar D."/>
            <person name="Van de Peer Y."/>
            <person name="Moreau H."/>
            <person name="Grigoriev I.V."/>
        </authorList>
    </citation>
    <scope>NUCLEOTIDE SEQUENCE [LARGE SCALE GENOMIC DNA]</scope>
    <source>
        <strain evidence="2 3">CCE9901</strain>
    </source>
</reference>
<dbReference type="RefSeq" id="XP_001420319.1">
    <property type="nucleotide sequence ID" value="XM_001420282.1"/>
</dbReference>